<dbReference type="GO" id="GO:0003677">
    <property type="term" value="F:DNA binding"/>
    <property type="evidence" value="ECO:0007669"/>
    <property type="project" value="UniProtKB-KW"/>
</dbReference>
<dbReference type="Pfam" id="PF03110">
    <property type="entry name" value="SBP"/>
    <property type="match status" value="1"/>
</dbReference>
<organism evidence="12 13">
    <name type="scientific">Acorus calamus</name>
    <name type="common">Sweet flag</name>
    <dbReference type="NCBI Taxonomy" id="4465"/>
    <lineage>
        <taxon>Eukaryota</taxon>
        <taxon>Viridiplantae</taxon>
        <taxon>Streptophyta</taxon>
        <taxon>Embryophyta</taxon>
        <taxon>Tracheophyta</taxon>
        <taxon>Spermatophyta</taxon>
        <taxon>Magnoliopsida</taxon>
        <taxon>Liliopsida</taxon>
        <taxon>Acoraceae</taxon>
        <taxon>Acorus</taxon>
    </lineage>
</organism>
<keyword evidence="8" id="KW-0539">Nucleus</keyword>
<evidence type="ECO:0000256" key="8">
    <source>
        <dbReference type="ARBA" id="ARBA00023242"/>
    </source>
</evidence>
<dbReference type="GO" id="GO:0005634">
    <property type="term" value="C:nucleus"/>
    <property type="evidence" value="ECO:0007669"/>
    <property type="project" value="UniProtKB-SubCell"/>
</dbReference>
<feature type="region of interest" description="Disordered" evidence="10">
    <location>
        <begin position="26"/>
        <end position="53"/>
    </location>
</feature>
<reference evidence="12" key="1">
    <citation type="journal article" date="2023" name="Nat. Commun.">
        <title>Diploid and tetraploid genomes of Acorus and the evolution of monocots.</title>
        <authorList>
            <person name="Ma L."/>
            <person name="Liu K.W."/>
            <person name="Li Z."/>
            <person name="Hsiao Y.Y."/>
            <person name="Qi Y."/>
            <person name="Fu T."/>
            <person name="Tang G.D."/>
            <person name="Zhang D."/>
            <person name="Sun W.H."/>
            <person name="Liu D.K."/>
            <person name="Li Y."/>
            <person name="Chen G.Z."/>
            <person name="Liu X.D."/>
            <person name="Liao X.Y."/>
            <person name="Jiang Y.T."/>
            <person name="Yu X."/>
            <person name="Hao Y."/>
            <person name="Huang J."/>
            <person name="Zhao X.W."/>
            <person name="Ke S."/>
            <person name="Chen Y.Y."/>
            <person name="Wu W.L."/>
            <person name="Hsu J.L."/>
            <person name="Lin Y.F."/>
            <person name="Huang M.D."/>
            <person name="Li C.Y."/>
            <person name="Huang L."/>
            <person name="Wang Z.W."/>
            <person name="Zhao X."/>
            <person name="Zhong W.Y."/>
            <person name="Peng D.H."/>
            <person name="Ahmad S."/>
            <person name="Lan S."/>
            <person name="Zhang J.S."/>
            <person name="Tsai W.C."/>
            <person name="Van de Peer Y."/>
            <person name="Liu Z.J."/>
        </authorList>
    </citation>
    <scope>NUCLEOTIDE SEQUENCE</scope>
    <source>
        <strain evidence="12">CP</strain>
    </source>
</reference>
<keyword evidence="5" id="KW-0805">Transcription regulation</keyword>
<keyword evidence="2" id="KW-0479">Metal-binding</keyword>
<dbReference type="AlphaFoldDB" id="A0AAV9CWD3"/>
<dbReference type="PANTHER" id="PTHR31251">
    <property type="entry name" value="SQUAMOSA PROMOTER-BINDING-LIKE PROTEIN 4"/>
    <property type="match status" value="1"/>
</dbReference>
<comment type="subcellular location">
    <subcellularLocation>
        <location evidence="1">Nucleus</location>
    </subcellularLocation>
</comment>
<comment type="caution">
    <text evidence="12">The sequence shown here is derived from an EMBL/GenBank/DDBJ whole genome shotgun (WGS) entry which is preliminary data.</text>
</comment>
<reference evidence="12" key="2">
    <citation type="submission" date="2023-06" db="EMBL/GenBank/DDBJ databases">
        <authorList>
            <person name="Ma L."/>
            <person name="Liu K.-W."/>
            <person name="Li Z."/>
            <person name="Hsiao Y.-Y."/>
            <person name="Qi Y."/>
            <person name="Fu T."/>
            <person name="Tang G."/>
            <person name="Zhang D."/>
            <person name="Sun W.-H."/>
            <person name="Liu D.-K."/>
            <person name="Li Y."/>
            <person name="Chen G.-Z."/>
            <person name="Liu X.-D."/>
            <person name="Liao X.-Y."/>
            <person name="Jiang Y.-T."/>
            <person name="Yu X."/>
            <person name="Hao Y."/>
            <person name="Huang J."/>
            <person name="Zhao X.-W."/>
            <person name="Ke S."/>
            <person name="Chen Y.-Y."/>
            <person name="Wu W.-L."/>
            <person name="Hsu J.-L."/>
            <person name="Lin Y.-F."/>
            <person name="Huang M.-D."/>
            <person name="Li C.-Y."/>
            <person name="Huang L."/>
            <person name="Wang Z.-W."/>
            <person name="Zhao X."/>
            <person name="Zhong W.-Y."/>
            <person name="Peng D.-H."/>
            <person name="Ahmad S."/>
            <person name="Lan S."/>
            <person name="Zhang J.-S."/>
            <person name="Tsai W.-C."/>
            <person name="Van De Peer Y."/>
            <person name="Liu Z.-J."/>
        </authorList>
    </citation>
    <scope>NUCLEOTIDE SEQUENCE</scope>
    <source>
        <strain evidence="12">CP</strain>
        <tissue evidence="12">Leaves</tissue>
    </source>
</reference>
<dbReference type="Gene3D" id="4.10.1100.10">
    <property type="entry name" value="Transcription factor, SBP-box domain"/>
    <property type="match status" value="1"/>
</dbReference>
<keyword evidence="6" id="KW-0238">DNA-binding</keyword>
<evidence type="ECO:0000256" key="1">
    <source>
        <dbReference type="ARBA" id="ARBA00004123"/>
    </source>
</evidence>
<evidence type="ECO:0000256" key="3">
    <source>
        <dbReference type="ARBA" id="ARBA00022771"/>
    </source>
</evidence>
<dbReference type="Proteomes" id="UP001180020">
    <property type="component" value="Unassembled WGS sequence"/>
</dbReference>
<name>A0AAV9CWD3_ACOCL</name>
<dbReference type="SUPFAM" id="SSF103612">
    <property type="entry name" value="SBT domain"/>
    <property type="match status" value="1"/>
</dbReference>
<keyword evidence="13" id="KW-1185">Reference proteome</keyword>
<accession>A0AAV9CWD3</accession>
<dbReference type="InterPro" id="IPR004333">
    <property type="entry name" value="SBP_dom"/>
</dbReference>
<dbReference type="InterPro" id="IPR044817">
    <property type="entry name" value="SBP-like"/>
</dbReference>
<keyword evidence="7" id="KW-0804">Transcription</keyword>
<dbReference type="GO" id="GO:0008270">
    <property type="term" value="F:zinc ion binding"/>
    <property type="evidence" value="ECO:0007669"/>
    <property type="project" value="UniProtKB-KW"/>
</dbReference>
<evidence type="ECO:0000256" key="2">
    <source>
        <dbReference type="ARBA" id="ARBA00022723"/>
    </source>
</evidence>
<evidence type="ECO:0000256" key="4">
    <source>
        <dbReference type="ARBA" id="ARBA00022833"/>
    </source>
</evidence>
<evidence type="ECO:0000256" key="6">
    <source>
        <dbReference type="ARBA" id="ARBA00023125"/>
    </source>
</evidence>
<dbReference type="InterPro" id="IPR036893">
    <property type="entry name" value="SBP_sf"/>
</dbReference>
<evidence type="ECO:0000256" key="9">
    <source>
        <dbReference type="PROSITE-ProRule" id="PRU00470"/>
    </source>
</evidence>
<evidence type="ECO:0000256" key="5">
    <source>
        <dbReference type="ARBA" id="ARBA00023015"/>
    </source>
</evidence>
<keyword evidence="4" id="KW-0862">Zinc</keyword>
<feature type="domain" description="SBP-type" evidence="11">
    <location>
        <begin position="116"/>
        <end position="193"/>
    </location>
</feature>
<evidence type="ECO:0000259" key="11">
    <source>
        <dbReference type="PROSITE" id="PS51141"/>
    </source>
</evidence>
<evidence type="ECO:0000313" key="12">
    <source>
        <dbReference type="EMBL" id="KAK1293232.1"/>
    </source>
</evidence>
<dbReference type="EMBL" id="JAUJYO010000017">
    <property type="protein sequence ID" value="KAK1293232.1"/>
    <property type="molecule type" value="Genomic_DNA"/>
</dbReference>
<keyword evidence="3 9" id="KW-0863">Zinc-finger</keyword>
<sequence length="210" mass="23494">MKKSVDWDVNDWAWDGERFLASRVNPAPSECRSHPFFPVGTDSPDEGYGGLGQGRVETEKRRRFDVVEEEEGGGQGGLPLTLRLGDHVNASAEAELADWEGKNGKKSKTQTANPNRSVCQVEGCNANLKDAKDYHRRHKVCEAHAKASKALVGNVMQRFCQQCSRFHHLQEFDEGKRSCRRRLAGHNRRRRKTHPDAVAGGNPLIDIGSY</sequence>
<evidence type="ECO:0000256" key="7">
    <source>
        <dbReference type="ARBA" id="ARBA00023163"/>
    </source>
</evidence>
<gene>
    <name evidence="12" type="primary">SPL1</name>
    <name evidence="12" type="ORF">QJS10_CPB17g00888</name>
</gene>
<dbReference type="PROSITE" id="PS51141">
    <property type="entry name" value="ZF_SBP"/>
    <property type="match status" value="1"/>
</dbReference>
<evidence type="ECO:0000256" key="10">
    <source>
        <dbReference type="SAM" id="MobiDB-lite"/>
    </source>
</evidence>
<feature type="region of interest" description="Disordered" evidence="10">
    <location>
        <begin position="185"/>
        <end position="210"/>
    </location>
</feature>
<dbReference type="PANTHER" id="PTHR31251:SF86">
    <property type="entry name" value="SQUAMOSA PROMOTER-BINDING-LIKE PROTEIN 1"/>
    <property type="match status" value="1"/>
</dbReference>
<protein>
    <submittedName>
        <fullName evidence="12">Squamosa promoter-binding-like protein 1</fullName>
    </submittedName>
</protein>
<dbReference type="FunFam" id="4.10.1100.10:FF:000001">
    <property type="entry name" value="Squamosa promoter-binding-like protein 14"/>
    <property type="match status" value="1"/>
</dbReference>
<evidence type="ECO:0000313" key="13">
    <source>
        <dbReference type="Proteomes" id="UP001180020"/>
    </source>
</evidence>
<proteinExistence type="predicted"/>